<keyword evidence="2" id="KW-0378">Hydrolase</keyword>
<dbReference type="SUPFAM" id="SSF53254">
    <property type="entry name" value="Phosphoglycerate mutase-like"/>
    <property type="match status" value="1"/>
</dbReference>
<dbReference type="EMBL" id="JATAAI010000011">
    <property type="protein sequence ID" value="KAK1742522.1"/>
    <property type="molecule type" value="Genomic_DNA"/>
</dbReference>
<proteinExistence type="predicted"/>
<accession>A0AAD8YBQ2</accession>
<dbReference type="InterPro" id="IPR050275">
    <property type="entry name" value="PGM_Phosphatase"/>
</dbReference>
<dbReference type="InterPro" id="IPR013078">
    <property type="entry name" value="His_Pase_superF_clade-1"/>
</dbReference>
<organism evidence="2 3">
    <name type="scientific">Skeletonema marinoi</name>
    <dbReference type="NCBI Taxonomy" id="267567"/>
    <lineage>
        <taxon>Eukaryota</taxon>
        <taxon>Sar</taxon>
        <taxon>Stramenopiles</taxon>
        <taxon>Ochrophyta</taxon>
        <taxon>Bacillariophyta</taxon>
        <taxon>Coscinodiscophyceae</taxon>
        <taxon>Thalassiosirophycidae</taxon>
        <taxon>Thalassiosirales</taxon>
        <taxon>Skeletonemataceae</taxon>
        <taxon>Skeletonema</taxon>
        <taxon>Skeletonema marinoi-dohrnii complex</taxon>
    </lineage>
</organism>
<dbReference type="AlphaFoldDB" id="A0AAD8YBQ2"/>
<reference evidence="2" key="1">
    <citation type="submission" date="2023-06" db="EMBL/GenBank/DDBJ databases">
        <title>Survivors Of The Sea: Transcriptome response of Skeletonema marinoi to long-term dormancy.</title>
        <authorList>
            <person name="Pinder M.I.M."/>
            <person name="Kourtchenko O."/>
            <person name="Robertson E.K."/>
            <person name="Larsson T."/>
            <person name="Maumus F."/>
            <person name="Osuna-Cruz C.M."/>
            <person name="Vancaester E."/>
            <person name="Stenow R."/>
            <person name="Vandepoele K."/>
            <person name="Ploug H."/>
            <person name="Bruchert V."/>
            <person name="Godhe A."/>
            <person name="Topel M."/>
        </authorList>
    </citation>
    <scope>NUCLEOTIDE SEQUENCE</scope>
    <source>
        <strain evidence="2">R05AC</strain>
    </source>
</reference>
<protein>
    <submittedName>
        <fullName evidence="2">Histidine phosphatase family protein</fullName>
        <ecNumber evidence="2">3.1.3.-</ecNumber>
    </submittedName>
</protein>
<evidence type="ECO:0000256" key="1">
    <source>
        <dbReference type="SAM" id="MobiDB-lite"/>
    </source>
</evidence>
<gene>
    <name evidence="2" type="ORF">QTG54_007087</name>
</gene>
<dbReference type="GO" id="GO:0005737">
    <property type="term" value="C:cytoplasm"/>
    <property type="evidence" value="ECO:0007669"/>
    <property type="project" value="TreeGrafter"/>
</dbReference>
<keyword evidence="3" id="KW-1185">Reference proteome</keyword>
<dbReference type="GO" id="GO:0016791">
    <property type="term" value="F:phosphatase activity"/>
    <property type="evidence" value="ECO:0007669"/>
    <property type="project" value="TreeGrafter"/>
</dbReference>
<dbReference type="Gene3D" id="3.40.50.1240">
    <property type="entry name" value="Phosphoglycerate mutase-like"/>
    <property type="match status" value="1"/>
</dbReference>
<dbReference type="Proteomes" id="UP001224775">
    <property type="component" value="Unassembled WGS sequence"/>
</dbReference>
<dbReference type="InterPro" id="IPR029033">
    <property type="entry name" value="His_PPase_superfam"/>
</dbReference>
<dbReference type="CDD" id="cd07067">
    <property type="entry name" value="HP_PGM_like"/>
    <property type="match status" value="1"/>
</dbReference>
<dbReference type="SMART" id="SM00855">
    <property type="entry name" value="PGAM"/>
    <property type="match status" value="1"/>
</dbReference>
<evidence type="ECO:0000313" key="2">
    <source>
        <dbReference type="EMBL" id="KAK1742522.1"/>
    </source>
</evidence>
<dbReference type="PANTHER" id="PTHR48100:SF1">
    <property type="entry name" value="HISTIDINE PHOSPHATASE FAMILY PROTEIN-RELATED"/>
    <property type="match status" value="1"/>
</dbReference>
<comment type="caution">
    <text evidence="2">The sequence shown here is derived from an EMBL/GenBank/DDBJ whole genome shotgun (WGS) entry which is preliminary data.</text>
</comment>
<dbReference type="PANTHER" id="PTHR48100">
    <property type="entry name" value="BROAD-SPECIFICITY PHOSPHATASE YOR283W-RELATED"/>
    <property type="match status" value="1"/>
</dbReference>
<feature type="region of interest" description="Disordered" evidence="1">
    <location>
        <begin position="50"/>
        <end position="83"/>
    </location>
</feature>
<dbReference type="EC" id="3.1.3.-" evidence="2"/>
<dbReference type="Pfam" id="PF00300">
    <property type="entry name" value="His_Phos_1"/>
    <property type="match status" value="1"/>
</dbReference>
<sequence>MMIRPPLAFIQMALSASPSAAAAAAQRIHHHASNLRTASLPSSALRQQAEEAMKATTPPKRHASIISENTTVENDTNKPMPEPLLPPKRVLIVRHGQAQHNPRAEAAREAGCAFDEFLRLMELDDAHDAELTDLGENQAQTARERYALSDVELVVSSPLSRALRTADLVHPPSESSESAKRRRIAIEHFREINGKLLNAQRRPRSDLVQKFPHWCFQAIPELDESWTEELESREDCSERGYRGLLWVLQQPEQNVLLVCHGGILNYTLNGHANVVLLDGRRQSNTDSESEEARCVTKRFGNCELREFVITGWDSAGYNNGLSNGANQLEPVITLEEVTLSQDLSL</sequence>
<evidence type="ECO:0000313" key="3">
    <source>
        <dbReference type="Proteomes" id="UP001224775"/>
    </source>
</evidence>
<name>A0AAD8YBQ2_9STRA</name>